<evidence type="ECO:0000313" key="1">
    <source>
        <dbReference type="EMBL" id="PON37430.1"/>
    </source>
</evidence>
<proteinExistence type="predicted"/>
<gene>
    <name evidence="1" type="ORF">PanWU01x14_320180</name>
</gene>
<evidence type="ECO:0000313" key="2">
    <source>
        <dbReference type="Proteomes" id="UP000237105"/>
    </source>
</evidence>
<keyword evidence="2" id="KW-1185">Reference proteome</keyword>
<dbReference type="EMBL" id="JXTB01000530">
    <property type="protein sequence ID" value="PON37430.1"/>
    <property type="molecule type" value="Genomic_DNA"/>
</dbReference>
<organism evidence="1 2">
    <name type="scientific">Parasponia andersonii</name>
    <name type="common">Sponia andersonii</name>
    <dbReference type="NCBI Taxonomy" id="3476"/>
    <lineage>
        <taxon>Eukaryota</taxon>
        <taxon>Viridiplantae</taxon>
        <taxon>Streptophyta</taxon>
        <taxon>Embryophyta</taxon>
        <taxon>Tracheophyta</taxon>
        <taxon>Spermatophyta</taxon>
        <taxon>Magnoliopsida</taxon>
        <taxon>eudicotyledons</taxon>
        <taxon>Gunneridae</taxon>
        <taxon>Pentapetalae</taxon>
        <taxon>rosids</taxon>
        <taxon>fabids</taxon>
        <taxon>Rosales</taxon>
        <taxon>Cannabaceae</taxon>
        <taxon>Parasponia</taxon>
    </lineage>
</organism>
<protein>
    <submittedName>
        <fullName evidence="1">Uncharacterized protein</fullName>
    </submittedName>
</protein>
<reference evidence="2" key="1">
    <citation type="submission" date="2016-06" db="EMBL/GenBank/DDBJ databases">
        <title>Parallel loss of symbiosis genes in relatives of nitrogen-fixing non-legume Parasponia.</title>
        <authorList>
            <person name="Van Velzen R."/>
            <person name="Holmer R."/>
            <person name="Bu F."/>
            <person name="Rutten L."/>
            <person name="Van Zeijl A."/>
            <person name="Liu W."/>
            <person name="Santuari L."/>
            <person name="Cao Q."/>
            <person name="Sharma T."/>
            <person name="Shen D."/>
            <person name="Roswanjaya Y."/>
            <person name="Wardhani T."/>
            <person name="Kalhor M.S."/>
            <person name="Jansen J."/>
            <person name="Van den Hoogen J."/>
            <person name="Gungor B."/>
            <person name="Hartog M."/>
            <person name="Hontelez J."/>
            <person name="Verver J."/>
            <person name="Yang W.-C."/>
            <person name="Schijlen E."/>
            <person name="Repin R."/>
            <person name="Schilthuizen M."/>
            <person name="Schranz E."/>
            <person name="Heidstra R."/>
            <person name="Miyata K."/>
            <person name="Fedorova E."/>
            <person name="Kohlen W."/>
            <person name="Bisseling T."/>
            <person name="Smit S."/>
            <person name="Geurts R."/>
        </authorList>
    </citation>
    <scope>NUCLEOTIDE SEQUENCE [LARGE SCALE GENOMIC DNA]</scope>
    <source>
        <strain evidence="2">cv. WU1-14</strain>
    </source>
</reference>
<dbReference type="Proteomes" id="UP000237105">
    <property type="component" value="Unassembled WGS sequence"/>
</dbReference>
<accession>A0A2P5ALL8</accession>
<name>A0A2P5ALL8_PARAD</name>
<comment type="caution">
    <text evidence="1">The sequence shown here is derived from an EMBL/GenBank/DDBJ whole genome shotgun (WGS) entry which is preliminary data.</text>
</comment>
<dbReference type="OrthoDB" id="1928091at2759"/>
<sequence length="99" mass="11667">MKESSTATCTVRGCLDAEKPLKVRNADIYQWPKRAKEFLEKSDVNNGQDGKVSTAITKYYDDHEKYYYSSRQSFLRSYNFYVDEERDFGIENKKVVEDQ</sequence>
<dbReference type="AlphaFoldDB" id="A0A2P5ALL8"/>